<dbReference type="OrthoDB" id="1467107at2"/>
<accession>A0A4V2F5T7</accession>
<keyword evidence="2" id="KW-1185">Reference proteome</keyword>
<proteinExistence type="predicted"/>
<evidence type="ECO:0000313" key="1">
    <source>
        <dbReference type="EMBL" id="RZS93959.1"/>
    </source>
</evidence>
<gene>
    <name evidence="1" type="ORF">EV197_2540</name>
</gene>
<protein>
    <submittedName>
        <fullName evidence="1">GLPGLI family protein</fullName>
    </submittedName>
</protein>
<dbReference type="Proteomes" id="UP000292262">
    <property type="component" value="Unassembled WGS sequence"/>
</dbReference>
<dbReference type="EMBL" id="SGXE01000002">
    <property type="protein sequence ID" value="RZS93959.1"/>
    <property type="molecule type" value="Genomic_DNA"/>
</dbReference>
<comment type="caution">
    <text evidence="1">The sequence shown here is derived from an EMBL/GenBank/DDBJ whole genome shotgun (WGS) entry which is preliminary data.</text>
</comment>
<reference evidence="1 2" key="1">
    <citation type="submission" date="2019-02" db="EMBL/GenBank/DDBJ databases">
        <title>Genomic Encyclopedia of Type Strains, Phase IV (KMG-IV): sequencing the most valuable type-strain genomes for metagenomic binning, comparative biology and taxonomic classification.</title>
        <authorList>
            <person name="Goeker M."/>
        </authorList>
    </citation>
    <scope>NUCLEOTIDE SEQUENCE [LARGE SCALE GENOMIC DNA]</scope>
    <source>
        <strain evidence="1 2">DSM 17196</strain>
    </source>
</reference>
<dbReference type="AlphaFoldDB" id="A0A4V2F5T7"/>
<organism evidence="1 2">
    <name type="scientific">Aquimarina brevivitae</name>
    <dbReference type="NCBI Taxonomy" id="323412"/>
    <lineage>
        <taxon>Bacteria</taxon>
        <taxon>Pseudomonadati</taxon>
        <taxon>Bacteroidota</taxon>
        <taxon>Flavobacteriia</taxon>
        <taxon>Flavobacteriales</taxon>
        <taxon>Flavobacteriaceae</taxon>
        <taxon>Aquimarina</taxon>
    </lineage>
</organism>
<evidence type="ECO:0000313" key="2">
    <source>
        <dbReference type="Proteomes" id="UP000292262"/>
    </source>
</evidence>
<sequence>MKTSFSILLTVFLAMFTFAQDGVYIKYELKIENTTPEAEMMAAMMQGSMMEVASGASSSYVNTKMGSMMTTVAKYDLKKNHILIYMEGMMGKMAFEGNPNKEEENSIQNLTFHDETKMILSKKCKKATSTDEEGNTSVFWYTEEIPRPEGIDIMPNQLPGICLEISTQTAGEMTMTFTASSLKENIDLSDYNVNVPKDVEIKSLEEMTNMGMGTN</sequence>
<dbReference type="RefSeq" id="WP_130287058.1">
    <property type="nucleotide sequence ID" value="NZ_SGXE01000002.1"/>
</dbReference>
<name>A0A4V2F5T7_9FLAO</name>